<dbReference type="Proteomes" id="UP000275331">
    <property type="component" value="Unassembled WGS sequence"/>
</dbReference>
<protein>
    <submittedName>
        <fullName evidence="1">Uncharacterized protein</fullName>
    </submittedName>
</protein>
<gene>
    <name evidence="1" type="ORF">EGT71_07100</name>
</gene>
<dbReference type="EMBL" id="RHXB01000003">
    <property type="protein sequence ID" value="RSE28144.1"/>
    <property type="molecule type" value="Genomic_DNA"/>
</dbReference>
<comment type="caution">
    <text evidence="1">The sequence shown here is derived from an EMBL/GenBank/DDBJ whole genome shotgun (WGS) entry which is preliminary data.</text>
</comment>
<proteinExistence type="predicted"/>
<name>A0A3R9GDJ6_9ENTR</name>
<sequence>MKINALRGIISCERSVIPRGISWVQNDYLYTGQESPEGYTLDNYRLIQAYKQTYPQSTGDLFSN</sequence>
<dbReference type="AlphaFoldDB" id="A0A3R9GDJ6"/>
<evidence type="ECO:0000313" key="2">
    <source>
        <dbReference type="Proteomes" id="UP000275331"/>
    </source>
</evidence>
<evidence type="ECO:0000313" key="1">
    <source>
        <dbReference type="EMBL" id="RSE28144.1"/>
    </source>
</evidence>
<organism evidence="1 2">
    <name type="scientific">Atlantibacter subterraneus</name>
    <dbReference type="NCBI Taxonomy" id="255519"/>
    <lineage>
        <taxon>Bacteria</taxon>
        <taxon>Pseudomonadati</taxon>
        <taxon>Pseudomonadota</taxon>
        <taxon>Gammaproteobacteria</taxon>
        <taxon>Enterobacterales</taxon>
        <taxon>Enterobacteriaceae</taxon>
        <taxon>Atlantibacter</taxon>
    </lineage>
</organism>
<reference evidence="1 2" key="1">
    <citation type="submission" date="2018-10" db="EMBL/GenBank/DDBJ databases">
        <title>Transmission dynamics of multidrug resistant bacteria on intensive care unit surfaces.</title>
        <authorList>
            <person name="D'Souza A.W."/>
            <person name="Potter R.F."/>
            <person name="Wallace M."/>
            <person name="Shupe A."/>
            <person name="Patel S."/>
            <person name="Sun S."/>
            <person name="Gul D."/>
            <person name="Kwon J.H."/>
            <person name="Andleeb S."/>
            <person name="Burnham C.-A.D."/>
            <person name="Dantas G."/>
        </authorList>
    </citation>
    <scope>NUCLEOTIDE SEQUENCE [LARGE SCALE GENOMIC DNA]</scope>
    <source>
        <strain evidence="1 2">AS_373</strain>
    </source>
</reference>
<accession>A0A3R9GDJ6</accession>